<gene>
    <name evidence="1" type="ORF">AAFF_G00268310</name>
</gene>
<comment type="caution">
    <text evidence="1">The sequence shown here is derived from an EMBL/GenBank/DDBJ whole genome shotgun (WGS) entry which is preliminary data.</text>
</comment>
<protein>
    <submittedName>
        <fullName evidence="1">Uncharacterized protein</fullName>
    </submittedName>
</protein>
<reference evidence="1" key="1">
    <citation type="journal article" date="2023" name="Science">
        <title>Genome structures resolve the early diversification of teleost fishes.</title>
        <authorList>
            <person name="Parey E."/>
            <person name="Louis A."/>
            <person name="Montfort J."/>
            <person name="Bouchez O."/>
            <person name="Roques C."/>
            <person name="Iampietro C."/>
            <person name="Lluch J."/>
            <person name="Castinel A."/>
            <person name="Donnadieu C."/>
            <person name="Desvignes T."/>
            <person name="Floi Bucao C."/>
            <person name="Jouanno E."/>
            <person name="Wen M."/>
            <person name="Mejri S."/>
            <person name="Dirks R."/>
            <person name="Jansen H."/>
            <person name="Henkel C."/>
            <person name="Chen W.J."/>
            <person name="Zahm M."/>
            <person name="Cabau C."/>
            <person name="Klopp C."/>
            <person name="Thompson A.W."/>
            <person name="Robinson-Rechavi M."/>
            <person name="Braasch I."/>
            <person name="Lecointre G."/>
            <person name="Bobe J."/>
            <person name="Postlethwait J.H."/>
            <person name="Berthelot C."/>
            <person name="Roest Crollius H."/>
            <person name="Guiguen Y."/>
        </authorList>
    </citation>
    <scope>NUCLEOTIDE SEQUENCE</scope>
    <source>
        <strain evidence="1">NC1722</strain>
    </source>
</reference>
<proteinExistence type="predicted"/>
<dbReference type="EMBL" id="JAINUG010000037">
    <property type="protein sequence ID" value="KAJ8407787.1"/>
    <property type="molecule type" value="Genomic_DNA"/>
</dbReference>
<accession>A0AAD7WSN0</accession>
<evidence type="ECO:0000313" key="2">
    <source>
        <dbReference type="Proteomes" id="UP001221898"/>
    </source>
</evidence>
<keyword evidence="2" id="KW-1185">Reference proteome</keyword>
<sequence>MLAACPLSSAPTPLAGRTHRERLKELLHRREAFPSPRHLNYLDLTSADVSAVHQQTGGGWEQQVEAEGGRVSPLGSTAVPGCSSILSSELELRVFQLKGVLGFAPPALPGRDRG</sequence>
<dbReference type="Proteomes" id="UP001221898">
    <property type="component" value="Unassembled WGS sequence"/>
</dbReference>
<organism evidence="1 2">
    <name type="scientific">Aldrovandia affinis</name>
    <dbReference type="NCBI Taxonomy" id="143900"/>
    <lineage>
        <taxon>Eukaryota</taxon>
        <taxon>Metazoa</taxon>
        <taxon>Chordata</taxon>
        <taxon>Craniata</taxon>
        <taxon>Vertebrata</taxon>
        <taxon>Euteleostomi</taxon>
        <taxon>Actinopterygii</taxon>
        <taxon>Neopterygii</taxon>
        <taxon>Teleostei</taxon>
        <taxon>Notacanthiformes</taxon>
        <taxon>Halosauridae</taxon>
        <taxon>Aldrovandia</taxon>
    </lineage>
</organism>
<evidence type="ECO:0000313" key="1">
    <source>
        <dbReference type="EMBL" id="KAJ8407787.1"/>
    </source>
</evidence>
<dbReference type="AlphaFoldDB" id="A0AAD7WSN0"/>
<name>A0AAD7WSN0_9TELE</name>